<dbReference type="Pfam" id="PF17404">
    <property type="entry name" value="Nrap_D3"/>
    <property type="match status" value="1"/>
</dbReference>
<dbReference type="PANTHER" id="PTHR17972:SF0">
    <property type="entry name" value="NUCLEOLAR PROTEIN 6"/>
    <property type="match status" value="1"/>
</dbReference>
<evidence type="ECO:0000256" key="1">
    <source>
        <dbReference type="ARBA" id="ARBA00004604"/>
    </source>
</evidence>
<name>A0A819GTM8_9BILA</name>
<dbReference type="InterPro" id="IPR035368">
    <property type="entry name" value="Nrap_D3"/>
</dbReference>
<dbReference type="Gene3D" id="3.30.70.3030">
    <property type="match status" value="1"/>
</dbReference>
<dbReference type="GO" id="GO:0032545">
    <property type="term" value="C:CURI complex"/>
    <property type="evidence" value="ECO:0007669"/>
    <property type="project" value="TreeGrafter"/>
</dbReference>
<comment type="function">
    <text evidence="6">Part of the small subunit (SSU) processome, first precursor of the small eukaryotic ribosomal subunit. During the assembly of the SSU processome in the nucleolus, many ribosome biogenesis factors, an RNA chaperone and ribosomal proteins associate with the nascent pre-rRNA and work in concert to generate RNA folding, modifications, rearrangements and cleavage as well as targeted degradation of pre-ribosomal RNA by the RNA exosome.</text>
</comment>
<feature type="domain" description="Nrap protein" evidence="9">
    <location>
        <begin position="288"/>
        <end position="420"/>
    </location>
</feature>
<evidence type="ECO:0000259" key="13">
    <source>
        <dbReference type="Pfam" id="PF17407"/>
    </source>
</evidence>
<dbReference type="GO" id="GO:0006409">
    <property type="term" value="P:tRNA export from nucleus"/>
    <property type="evidence" value="ECO:0007669"/>
    <property type="project" value="TreeGrafter"/>
</dbReference>
<dbReference type="InterPro" id="IPR005554">
    <property type="entry name" value="NOL6/Upt22"/>
</dbReference>
<dbReference type="InterPro" id="IPR035371">
    <property type="entry name" value="Nrap_D6"/>
</dbReference>
<feature type="domain" description="Nrap protein" evidence="8">
    <location>
        <begin position="148"/>
        <end position="281"/>
    </location>
</feature>
<evidence type="ECO:0000256" key="5">
    <source>
        <dbReference type="ARBA" id="ARBA00023242"/>
    </source>
</evidence>
<feature type="domain" description="Nrap protein" evidence="13">
    <location>
        <begin position="1550"/>
        <end position="1654"/>
    </location>
</feature>
<evidence type="ECO:0000256" key="2">
    <source>
        <dbReference type="ARBA" id="ARBA00006674"/>
    </source>
</evidence>
<dbReference type="Gene3D" id="1.10.1410.10">
    <property type="match status" value="1"/>
</dbReference>
<dbReference type="GO" id="GO:0034456">
    <property type="term" value="C:UTP-C complex"/>
    <property type="evidence" value="ECO:0007669"/>
    <property type="project" value="TreeGrafter"/>
</dbReference>
<evidence type="ECO:0000259" key="9">
    <source>
        <dbReference type="Pfam" id="PF17403"/>
    </source>
</evidence>
<keyword evidence="4" id="KW-0694">RNA-binding</keyword>
<evidence type="ECO:0000313" key="15">
    <source>
        <dbReference type="Proteomes" id="UP000663881"/>
    </source>
</evidence>
<dbReference type="Proteomes" id="UP000663881">
    <property type="component" value="Unassembled WGS sequence"/>
</dbReference>
<evidence type="ECO:0000256" key="7">
    <source>
        <dbReference type="SAM" id="MobiDB-lite"/>
    </source>
</evidence>
<evidence type="ECO:0000256" key="3">
    <source>
        <dbReference type="ARBA" id="ARBA00016437"/>
    </source>
</evidence>
<dbReference type="GO" id="GO:0003723">
    <property type="term" value="F:RNA binding"/>
    <property type="evidence" value="ECO:0007669"/>
    <property type="project" value="UniProtKB-KW"/>
</dbReference>
<comment type="subcellular location">
    <subcellularLocation>
        <location evidence="1">Nucleus</location>
        <location evidence="1">Nucleolus</location>
    </subcellularLocation>
</comment>
<dbReference type="Pfam" id="PF17406">
    <property type="entry name" value="Nrap_D5"/>
    <property type="match status" value="1"/>
</dbReference>
<dbReference type="InterPro" id="IPR035369">
    <property type="entry name" value="Nrap_D4"/>
</dbReference>
<evidence type="ECO:0000259" key="12">
    <source>
        <dbReference type="Pfam" id="PF17406"/>
    </source>
</evidence>
<comment type="caution">
    <text evidence="14">The sequence shown here is derived from an EMBL/GenBank/DDBJ whole genome shotgun (WGS) entry which is preliminary data.</text>
</comment>
<dbReference type="Pfam" id="PF17403">
    <property type="entry name" value="Nrap_D2"/>
    <property type="match status" value="1"/>
</dbReference>
<accession>A0A819GTM8</accession>
<sequence>MEVLKRKANGISSTNGHGQKKKKKTKIIEEQDLESAYFQSEIAFHSTVTKMKVNALLNEVTLKENQRNEIDQFIEQISNELKSIPQGKIRELSTMSEWLGKFDIKIPLTFSKMNKPFQFIPPTVIEPIGSYTYDGLIVKSSNKISTIIDLLVEIPHICIHKKDYLNNEYIEKRAIYLCYLAKKLQYLLEFSHLNDTTLNQAVLIVKPNETSSFAIRILLAPEKDYFNEKRLLPTSSNLRWNWFNDIKEENEPFYATPNYNSLVLFDCRYRETSDYLNKIFSSSNELCNGLKLFKIWLEQRQLSYGFGSFEGAMPAFLLAYLLHINKISKQMNSYQVFRIILVALMENDFLSSKCCALTDEKIDENSFIQDECVLIDQSGLLNVFHTLTRANYNRLKHEARISLNSFNDPVIDHFQTLFMTTMKPINSMDAIIQIFSLDKHEKLLEEKSNKNQLIMDNLNNKHYLLCQQVISLLEYGLKERISLLCPLPSVTQLTKTVKQFYSSPIQKHNQEYLENLYEQLNQWKRQTIEQIEILIEEKRKEIKQFYDNYYLEINKQYSIINEQIKTENFSFDLDDQVEYLYVYSQLNSIEKRLHLNTNLSTKNQFNEKIKVQYAHYRELTTKTTIVPLKEMMKDKLQTTYNNYPSLIKKSTANDNYPSLIKKSTANNNYPSLIKNPIANTNDQHQLPKEYLFKPLISSLSLKRTAVNKSIDNYPLEHPTYVPVLIDKTHEIQKSNQNLNKYISDSLLLSDIQQQSRPILDDSKNFIQTYKVLLSNENNSQKLLEENRHPYTNSSHALYDLKNVNQTDPSITMFLQYESKFNCIASSTRHNELVIYNSKLNIFIILQHEPNKKICRQRSYFQWPLNLSSNLSDITYCQINDQYLISTSDNSHLYLFNQNLLSVNDLGSLSDNESLNRIHCYERTVYCILGDFNLVEYQLDERNLTIKRNKKIDLFSSTELLLDVTCDKNNLIVVYKHENNEIYLRNINRTILNIQFELLLDNKQQIERNFIRIESTRYDGNFIYMNSLCKYLKTIDLIYYKNGQITSVLQKNNSPTNICVLKDNRLVILYEKPYFLSWAINEPVPARTSITFGIIFPDQYDLSILKGPENATKEAQAFRKLWSERCELRRFPDGSILESVVWNVDTAKDKRLIWMDATRYLLEIQGGISPTNIEFFYNDQLPSNLLSIPARLLPSYGTGDEQQIYLCQELVELSKQVRTLNTELPLKINNIIGVDETFRYTNVFPPLPSSFLTDLHKIRSIEHDTHALIPRSTSRYAPPYSQSLLILCQLEMTNSNDLDFENLERIKHSKILYYIQLAKLLQEKFHLTCRATNDCCYIEKNHYIYRLVISYHKEIYLMESEAGKKDGLQRTIKQTNLSKQLRYNTEYLPKLHAAIYGVSQQFVHYQLVSRLFKRWLSSQLLLHQFDSINADILCCYIFLHSAPYEPPKSILSGFCRVLCLLRDYDWINEPLIINFNHELTKEQIFEMQTQFKTDRSNLPALCLMPSVAFHENNKPNIPILKRVIQLAKEALVFLETNNSDSIKFLFRPSTNSYDVIIMLDPLQCPRAYQAVDHVSTEVTYTTRKKSTDNDDHQSKSNNKLLSIVDYDPAQLFVNELRTSYNDQAEFFHDEFGGVMVCVLWKPSKNTTNGHNNNVDYVKIIDQWKLLGTGIIKEMRTFPERWC</sequence>
<evidence type="ECO:0000259" key="8">
    <source>
        <dbReference type="Pfam" id="PF03813"/>
    </source>
</evidence>
<dbReference type="GO" id="GO:0032040">
    <property type="term" value="C:small-subunit processome"/>
    <property type="evidence" value="ECO:0007669"/>
    <property type="project" value="TreeGrafter"/>
</dbReference>
<keyword evidence="5" id="KW-0539">Nucleus</keyword>
<reference evidence="14" key="1">
    <citation type="submission" date="2021-02" db="EMBL/GenBank/DDBJ databases">
        <authorList>
            <person name="Nowell W R."/>
        </authorList>
    </citation>
    <scope>NUCLEOTIDE SEQUENCE</scope>
</reference>
<gene>
    <name evidence="14" type="ORF">OKA104_LOCUS23429</name>
</gene>
<dbReference type="Pfam" id="PF17405">
    <property type="entry name" value="Nrap_D4"/>
    <property type="match status" value="1"/>
</dbReference>
<dbReference type="EMBL" id="CAJOAY010001788">
    <property type="protein sequence ID" value="CAF3886606.1"/>
    <property type="molecule type" value="Genomic_DNA"/>
</dbReference>
<feature type="domain" description="Nrap protein" evidence="12">
    <location>
        <begin position="1404"/>
        <end position="1546"/>
    </location>
</feature>
<evidence type="ECO:0000256" key="6">
    <source>
        <dbReference type="ARBA" id="ARBA00035000"/>
    </source>
</evidence>
<evidence type="ECO:0000256" key="4">
    <source>
        <dbReference type="ARBA" id="ARBA00022884"/>
    </source>
</evidence>
<evidence type="ECO:0000313" key="14">
    <source>
        <dbReference type="EMBL" id="CAF3886606.1"/>
    </source>
</evidence>
<feature type="region of interest" description="Disordered" evidence="7">
    <location>
        <begin position="1"/>
        <end position="25"/>
    </location>
</feature>
<dbReference type="Pfam" id="PF17407">
    <property type="entry name" value="Nrap_D6"/>
    <property type="match status" value="1"/>
</dbReference>
<dbReference type="PANTHER" id="PTHR17972">
    <property type="entry name" value="NUCLEOLAR RNA-ASSOCIATED PROTEIN"/>
    <property type="match status" value="1"/>
</dbReference>
<dbReference type="GO" id="GO:0006364">
    <property type="term" value="P:rRNA processing"/>
    <property type="evidence" value="ECO:0007669"/>
    <property type="project" value="TreeGrafter"/>
</dbReference>
<dbReference type="InterPro" id="IPR035370">
    <property type="entry name" value="Nrap_D5"/>
</dbReference>
<dbReference type="InterPro" id="IPR035367">
    <property type="entry name" value="Nrap_D2"/>
</dbReference>
<evidence type="ECO:0000259" key="11">
    <source>
        <dbReference type="Pfam" id="PF17405"/>
    </source>
</evidence>
<feature type="domain" description="Nrap protein" evidence="10">
    <location>
        <begin position="1074"/>
        <end position="1162"/>
    </location>
</feature>
<protein>
    <recommendedName>
        <fullName evidence="3">Nucleolar protein 6</fullName>
    </recommendedName>
</protein>
<feature type="domain" description="Nrap protein" evidence="11">
    <location>
        <begin position="1207"/>
        <end position="1398"/>
    </location>
</feature>
<comment type="similarity">
    <text evidence="2">Belongs to the NRAP family.</text>
</comment>
<organism evidence="14 15">
    <name type="scientific">Adineta steineri</name>
    <dbReference type="NCBI Taxonomy" id="433720"/>
    <lineage>
        <taxon>Eukaryota</taxon>
        <taxon>Metazoa</taxon>
        <taxon>Spiralia</taxon>
        <taxon>Gnathifera</taxon>
        <taxon>Rotifera</taxon>
        <taxon>Eurotatoria</taxon>
        <taxon>Bdelloidea</taxon>
        <taxon>Adinetida</taxon>
        <taxon>Adinetidae</taxon>
        <taxon>Adineta</taxon>
    </lineage>
</organism>
<dbReference type="Pfam" id="PF03813">
    <property type="entry name" value="Nrap"/>
    <property type="match status" value="1"/>
</dbReference>
<dbReference type="InterPro" id="IPR035082">
    <property type="entry name" value="Nrap_D1"/>
</dbReference>
<evidence type="ECO:0000259" key="10">
    <source>
        <dbReference type="Pfam" id="PF17404"/>
    </source>
</evidence>
<proteinExistence type="inferred from homology"/>
<dbReference type="SUPFAM" id="SSF101908">
    <property type="entry name" value="Putative isomerase YbhE"/>
    <property type="match status" value="1"/>
</dbReference>